<evidence type="ECO:0000256" key="1">
    <source>
        <dbReference type="ARBA" id="ARBA00009437"/>
    </source>
</evidence>
<dbReference type="PRINTS" id="PR00039">
    <property type="entry name" value="HTHLYSR"/>
</dbReference>
<keyword evidence="7" id="KW-1185">Reference proteome</keyword>
<dbReference type="InterPro" id="IPR050950">
    <property type="entry name" value="HTH-type_LysR_regulators"/>
</dbReference>
<dbReference type="PROSITE" id="PS50931">
    <property type="entry name" value="HTH_LYSR"/>
    <property type="match status" value="1"/>
</dbReference>
<keyword evidence="2" id="KW-0805">Transcription regulation</keyword>
<dbReference type="InterPro" id="IPR005119">
    <property type="entry name" value="LysR_subst-bd"/>
</dbReference>
<reference evidence="6" key="1">
    <citation type="journal article" date="2014" name="Int. J. Syst. Evol. Microbiol.">
        <title>Complete genome sequence of Corynebacterium casei LMG S-19264T (=DSM 44701T), isolated from a smear-ripened cheese.</title>
        <authorList>
            <consortium name="US DOE Joint Genome Institute (JGI-PGF)"/>
            <person name="Walter F."/>
            <person name="Albersmeier A."/>
            <person name="Kalinowski J."/>
            <person name="Ruckert C."/>
        </authorList>
    </citation>
    <scope>NUCLEOTIDE SEQUENCE</scope>
    <source>
        <strain evidence="6">CGMCC 1.15760</strain>
    </source>
</reference>
<dbReference type="Proteomes" id="UP000616608">
    <property type="component" value="Unassembled WGS sequence"/>
</dbReference>
<organism evidence="6 7">
    <name type="scientific">Lysinibacillus alkalisoli</name>
    <dbReference type="NCBI Taxonomy" id="1911548"/>
    <lineage>
        <taxon>Bacteria</taxon>
        <taxon>Bacillati</taxon>
        <taxon>Bacillota</taxon>
        <taxon>Bacilli</taxon>
        <taxon>Bacillales</taxon>
        <taxon>Bacillaceae</taxon>
        <taxon>Lysinibacillus</taxon>
    </lineage>
</organism>
<dbReference type="GO" id="GO:0003700">
    <property type="term" value="F:DNA-binding transcription factor activity"/>
    <property type="evidence" value="ECO:0007669"/>
    <property type="project" value="InterPro"/>
</dbReference>
<dbReference type="Gene3D" id="3.40.190.290">
    <property type="match status" value="1"/>
</dbReference>
<dbReference type="RefSeq" id="WP_188614116.1">
    <property type="nucleotide sequence ID" value="NZ_BMJT01000003.1"/>
</dbReference>
<keyword evidence="3" id="KW-0238">DNA-binding</keyword>
<dbReference type="InterPro" id="IPR036388">
    <property type="entry name" value="WH-like_DNA-bd_sf"/>
</dbReference>
<dbReference type="PANTHER" id="PTHR30419:SF28">
    <property type="entry name" value="HTH-TYPE TRANSCRIPTIONAL REGULATOR BSDA"/>
    <property type="match status" value="1"/>
</dbReference>
<evidence type="ECO:0000256" key="3">
    <source>
        <dbReference type="ARBA" id="ARBA00023125"/>
    </source>
</evidence>
<comment type="similarity">
    <text evidence="1">Belongs to the LysR transcriptional regulatory family.</text>
</comment>
<evidence type="ECO:0000256" key="2">
    <source>
        <dbReference type="ARBA" id="ARBA00023015"/>
    </source>
</evidence>
<dbReference type="InterPro" id="IPR000847">
    <property type="entry name" value="LysR_HTH_N"/>
</dbReference>
<dbReference type="AlphaFoldDB" id="A0A917LFS7"/>
<evidence type="ECO:0000313" key="6">
    <source>
        <dbReference type="EMBL" id="GGG19048.1"/>
    </source>
</evidence>
<dbReference type="CDD" id="cd05466">
    <property type="entry name" value="PBP2_LTTR_substrate"/>
    <property type="match status" value="1"/>
</dbReference>
<sequence>MSIIKYEIVNKVAMENSFTQAAQVLGLTQSAVSHAISSLEKQYGFALFHRNRAGLTITPEGEAMLRQMRRVLEAEELVQQEATNLLGVATGTIRIGVISSISSSWMPGIIHMMDQRFPGIKIELREGDYYEIERWLMNGEIEAGFLNTFESEQFQYMPLRKDPLLCVVSEQSGFYHHTQIDIHELQDVPFILIDYRGDNDVRRLLASYHVKPYIRFLLSEEVGVLSMIKHHLGITILPQLSINALPRGLRVIPLQQGSYRTIGLALRKNPSPATKQFVAVLQDWIDEQYENRIPSSPFLR</sequence>
<accession>A0A917LFS7</accession>
<dbReference type="SUPFAM" id="SSF53850">
    <property type="entry name" value="Periplasmic binding protein-like II"/>
    <property type="match status" value="1"/>
</dbReference>
<dbReference type="GO" id="GO:0003677">
    <property type="term" value="F:DNA binding"/>
    <property type="evidence" value="ECO:0007669"/>
    <property type="project" value="UniProtKB-KW"/>
</dbReference>
<comment type="caution">
    <text evidence="6">The sequence shown here is derived from an EMBL/GenBank/DDBJ whole genome shotgun (WGS) entry which is preliminary data.</text>
</comment>
<dbReference type="SUPFAM" id="SSF46785">
    <property type="entry name" value="Winged helix' DNA-binding domain"/>
    <property type="match status" value="1"/>
</dbReference>
<dbReference type="InterPro" id="IPR036390">
    <property type="entry name" value="WH_DNA-bd_sf"/>
</dbReference>
<dbReference type="GO" id="GO:0005829">
    <property type="term" value="C:cytosol"/>
    <property type="evidence" value="ECO:0007669"/>
    <property type="project" value="TreeGrafter"/>
</dbReference>
<proteinExistence type="inferred from homology"/>
<dbReference type="Gene3D" id="1.10.10.10">
    <property type="entry name" value="Winged helix-like DNA-binding domain superfamily/Winged helix DNA-binding domain"/>
    <property type="match status" value="1"/>
</dbReference>
<protein>
    <submittedName>
        <fullName evidence="6">LysR family transcriptional regulator</fullName>
    </submittedName>
</protein>
<name>A0A917LFS7_9BACI</name>
<evidence type="ECO:0000259" key="5">
    <source>
        <dbReference type="PROSITE" id="PS50931"/>
    </source>
</evidence>
<evidence type="ECO:0000313" key="7">
    <source>
        <dbReference type="Proteomes" id="UP000616608"/>
    </source>
</evidence>
<keyword evidence="4" id="KW-0804">Transcription</keyword>
<dbReference type="Pfam" id="PF03466">
    <property type="entry name" value="LysR_substrate"/>
    <property type="match status" value="1"/>
</dbReference>
<evidence type="ECO:0000256" key="4">
    <source>
        <dbReference type="ARBA" id="ARBA00023163"/>
    </source>
</evidence>
<gene>
    <name evidence="6" type="primary">gltC</name>
    <name evidence="6" type="ORF">GCM10007425_11990</name>
</gene>
<dbReference type="Pfam" id="PF00126">
    <property type="entry name" value="HTH_1"/>
    <property type="match status" value="1"/>
</dbReference>
<dbReference type="PANTHER" id="PTHR30419">
    <property type="entry name" value="HTH-TYPE TRANSCRIPTIONAL REGULATOR YBHD"/>
    <property type="match status" value="1"/>
</dbReference>
<reference evidence="6" key="2">
    <citation type="submission" date="2020-09" db="EMBL/GenBank/DDBJ databases">
        <authorList>
            <person name="Sun Q."/>
            <person name="Zhou Y."/>
        </authorList>
    </citation>
    <scope>NUCLEOTIDE SEQUENCE</scope>
    <source>
        <strain evidence="6">CGMCC 1.15760</strain>
    </source>
</reference>
<feature type="domain" description="HTH lysR-type" evidence="5">
    <location>
        <begin position="1"/>
        <end position="58"/>
    </location>
</feature>
<dbReference type="EMBL" id="BMJT01000003">
    <property type="protein sequence ID" value="GGG19048.1"/>
    <property type="molecule type" value="Genomic_DNA"/>
</dbReference>